<dbReference type="InterPro" id="IPR002376">
    <property type="entry name" value="Formyl_transf_N"/>
</dbReference>
<dbReference type="AlphaFoldDB" id="A0A9P1DXH8"/>
<dbReference type="SUPFAM" id="SSF53328">
    <property type="entry name" value="Formyltransferase"/>
    <property type="match status" value="1"/>
</dbReference>
<evidence type="ECO:0000259" key="2">
    <source>
        <dbReference type="Pfam" id="PF00551"/>
    </source>
</evidence>
<reference evidence="3" key="1">
    <citation type="submission" date="2022-10" db="EMBL/GenBank/DDBJ databases">
        <authorList>
            <person name="Chen Y."/>
            <person name="Dougan E. K."/>
            <person name="Chan C."/>
            <person name="Rhodes N."/>
            <person name="Thang M."/>
        </authorList>
    </citation>
    <scope>NUCLEOTIDE SEQUENCE</scope>
</reference>
<comment type="caution">
    <text evidence="3">The sequence shown here is derived from an EMBL/GenBank/DDBJ whole genome shotgun (WGS) entry which is preliminary data.</text>
</comment>
<gene>
    <name evidence="3" type="ORF">C1SCF055_LOCUS41910</name>
</gene>
<dbReference type="EMBL" id="CAMXCT010006625">
    <property type="protein sequence ID" value="CAI4017252.1"/>
    <property type="molecule type" value="Genomic_DNA"/>
</dbReference>
<evidence type="ECO:0000313" key="5">
    <source>
        <dbReference type="EMBL" id="CAL4804564.1"/>
    </source>
</evidence>
<reference evidence="4" key="2">
    <citation type="submission" date="2024-04" db="EMBL/GenBank/DDBJ databases">
        <authorList>
            <person name="Chen Y."/>
            <person name="Shah S."/>
            <person name="Dougan E. K."/>
            <person name="Thang M."/>
            <person name="Chan C."/>
        </authorList>
    </citation>
    <scope>NUCLEOTIDE SEQUENCE [LARGE SCALE GENOMIC DNA]</scope>
</reference>
<dbReference type="Gene3D" id="3.40.50.170">
    <property type="entry name" value="Formyl transferase, N-terminal domain"/>
    <property type="match status" value="1"/>
</dbReference>
<accession>A0A9P1DXH8</accession>
<sequence length="451" mass="49667">MEATRILIIGQKDAMSLGAGHRRVVVLTPDENPTVPPSADVAAICESLGYEHRVARSNSILLEAVQSLRPQLLASILWPRRVPTEVLDLCPVAIDSAQEAINFHPSLLPKHRGSLTQFWAIFEADATAGTTCHRAPVRTGAGGGGDETALSLSHKIAITTEKCFRHILDLFLQELQLPEGEAWDVTKFPYRFRKLHADGFIDPTWSLAEVDRFIRAFYFPPYSAARLRLEDGDGDGAIHNDGSIHSVLNLEHFQALCSGRPFFASPPFWQRKPTGEQLGQMKRYVQAMALLKRHEDGHPLRQLWEQKLQEATKFWSEKPLGTDVAAEACCVSAAASGDDASSDLETLTARLARAVARFSVSPAFEPLLQPLVQRCVEQLGPGEDPWEEAKRGRAGLLSQKNAFANPESSPRPTVGVADAESGVNGVRKTPRIAGGWRLLLGQNDELMRPLW</sequence>
<dbReference type="EMBL" id="CAMXCT020006625">
    <property type="protein sequence ID" value="CAL1170627.1"/>
    <property type="molecule type" value="Genomic_DNA"/>
</dbReference>
<dbReference type="Gene3D" id="3.40.50.12230">
    <property type="match status" value="1"/>
</dbReference>
<feature type="domain" description="Formyl transferase N-terminal" evidence="2">
    <location>
        <begin position="41"/>
        <end position="135"/>
    </location>
</feature>
<dbReference type="OrthoDB" id="10268103at2759"/>
<evidence type="ECO:0000313" key="3">
    <source>
        <dbReference type="EMBL" id="CAI4017252.1"/>
    </source>
</evidence>
<organism evidence="3">
    <name type="scientific">Cladocopium goreaui</name>
    <dbReference type="NCBI Taxonomy" id="2562237"/>
    <lineage>
        <taxon>Eukaryota</taxon>
        <taxon>Sar</taxon>
        <taxon>Alveolata</taxon>
        <taxon>Dinophyceae</taxon>
        <taxon>Suessiales</taxon>
        <taxon>Symbiodiniaceae</taxon>
        <taxon>Cladocopium</taxon>
    </lineage>
</organism>
<dbReference type="Proteomes" id="UP001152797">
    <property type="component" value="Unassembled WGS sequence"/>
</dbReference>
<feature type="region of interest" description="Disordered" evidence="1">
    <location>
        <begin position="401"/>
        <end position="422"/>
    </location>
</feature>
<keyword evidence="6" id="KW-1185">Reference proteome</keyword>
<protein>
    <submittedName>
        <fullName evidence="5">Bifunctional polymyxin resistance protein ArnA</fullName>
    </submittedName>
</protein>
<proteinExistence type="predicted"/>
<feature type="compositionally biased region" description="Polar residues" evidence="1">
    <location>
        <begin position="401"/>
        <end position="411"/>
    </location>
</feature>
<evidence type="ECO:0000256" key="1">
    <source>
        <dbReference type="SAM" id="MobiDB-lite"/>
    </source>
</evidence>
<dbReference type="Pfam" id="PF00551">
    <property type="entry name" value="Formyl_trans_N"/>
    <property type="match status" value="1"/>
</dbReference>
<name>A0A9P1DXH8_9DINO</name>
<evidence type="ECO:0000313" key="6">
    <source>
        <dbReference type="Proteomes" id="UP001152797"/>
    </source>
</evidence>
<dbReference type="InterPro" id="IPR036477">
    <property type="entry name" value="Formyl_transf_N_sf"/>
</dbReference>
<dbReference type="EMBL" id="CAMXCT030006625">
    <property type="protein sequence ID" value="CAL4804564.1"/>
    <property type="molecule type" value="Genomic_DNA"/>
</dbReference>
<evidence type="ECO:0000313" key="4">
    <source>
        <dbReference type="EMBL" id="CAL1170627.1"/>
    </source>
</evidence>